<evidence type="ECO:0000313" key="3">
    <source>
        <dbReference type="Proteomes" id="UP000693970"/>
    </source>
</evidence>
<reference evidence="2" key="2">
    <citation type="submission" date="2021-04" db="EMBL/GenBank/DDBJ databases">
        <authorList>
            <person name="Podell S."/>
        </authorList>
    </citation>
    <scope>NUCLEOTIDE SEQUENCE</scope>
    <source>
        <strain evidence="2">Hildebrandi</strain>
    </source>
</reference>
<name>A0A9K3PN73_9STRA</name>
<evidence type="ECO:0000256" key="1">
    <source>
        <dbReference type="SAM" id="MobiDB-lite"/>
    </source>
</evidence>
<dbReference type="EMBL" id="JAGRRH010000016">
    <property type="protein sequence ID" value="KAG7353518.1"/>
    <property type="molecule type" value="Genomic_DNA"/>
</dbReference>
<sequence>MKQSTILLTAVAAMGRVTTEALMIYSSSTSSTPLFCDSYRVSHTRLFAMPPSSNANNGGAQSSSTSSTTTASSSTWGGTRPKFAVPSKTARESAVNVEWEPMTELERRIEDGIHYEHIQNHYYHHSTNHLQQTKFRRHDTSTGATDDDAKSSAASVAAKAVFCGYRYTEDEYNRLKSADIVE</sequence>
<dbReference type="OrthoDB" id="45489at2759"/>
<reference evidence="2" key="1">
    <citation type="journal article" date="2021" name="Sci. Rep.">
        <title>Diploid genomic architecture of Nitzschia inconspicua, an elite biomass production diatom.</title>
        <authorList>
            <person name="Oliver A."/>
            <person name="Podell S."/>
            <person name="Pinowska A."/>
            <person name="Traller J.C."/>
            <person name="Smith S.R."/>
            <person name="McClure R."/>
            <person name="Beliaev A."/>
            <person name="Bohutskyi P."/>
            <person name="Hill E.A."/>
            <person name="Rabines A."/>
            <person name="Zheng H."/>
            <person name="Allen L.Z."/>
            <person name="Kuo A."/>
            <person name="Grigoriev I.V."/>
            <person name="Allen A.E."/>
            <person name="Hazlebeck D."/>
            <person name="Allen E.E."/>
        </authorList>
    </citation>
    <scope>NUCLEOTIDE SEQUENCE</scope>
    <source>
        <strain evidence="2">Hildebrandi</strain>
    </source>
</reference>
<feature type="compositionally biased region" description="Low complexity" evidence="1">
    <location>
        <begin position="52"/>
        <end position="79"/>
    </location>
</feature>
<gene>
    <name evidence="2" type="ORF">IV203_002873</name>
</gene>
<dbReference type="AlphaFoldDB" id="A0A9K3PN73"/>
<feature type="region of interest" description="Disordered" evidence="1">
    <location>
        <begin position="50"/>
        <end position="90"/>
    </location>
</feature>
<organism evidence="2 3">
    <name type="scientific">Nitzschia inconspicua</name>
    <dbReference type="NCBI Taxonomy" id="303405"/>
    <lineage>
        <taxon>Eukaryota</taxon>
        <taxon>Sar</taxon>
        <taxon>Stramenopiles</taxon>
        <taxon>Ochrophyta</taxon>
        <taxon>Bacillariophyta</taxon>
        <taxon>Bacillariophyceae</taxon>
        <taxon>Bacillariophycidae</taxon>
        <taxon>Bacillariales</taxon>
        <taxon>Bacillariaceae</taxon>
        <taxon>Nitzschia</taxon>
    </lineage>
</organism>
<protein>
    <submittedName>
        <fullName evidence="2">Uncharacterized protein</fullName>
    </submittedName>
</protein>
<proteinExistence type="predicted"/>
<accession>A0A9K3PN73</accession>
<keyword evidence="3" id="KW-1185">Reference proteome</keyword>
<dbReference type="Proteomes" id="UP000693970">
    <property type="component" value="Unassembled WGS sequence"/>
</dbReference>
<comment type="caution">
    <text evidence="2">The sequence shown here is derived from an EMBL/GenBank/DDBJ whole genome shotgun (WGS) entry which is preliminary data.</text>
</comment>
<evidence type="ECO:0000313" key="2">
    <source>
        <dbReference type="EMBL" id="KAG7353518.1"/>
    </source>
</evidence>